<gene>
    <name evidence="2" type="ORF">B5V51_11698</name>
</gene>
<evidence type="ECO:0000313" key="2">
    <source>
        <dbReference type="EMBL" id="PCG63800.1"/>
    </source>
</evidence>
<proteinExistence type="predicted"/>
<dbReference type="EMBL" id="NWSH01005959">
    <property type="protein sequence ID" value="PCG63800.1"/>
    <property type="molecule type" value="Genomic_DNA"/>
</dbReference>
<reference evidence="2" key="1">
    <citation type="submission" date="2017-09" db="EMBL/GenBank/DDBJ databases">
        <title>Contemporary evolution of a Lepidopteran species, Heliothis virescens, in response to modern agricultural practices.</title>
        <authorList>
            <person name="Fritz M.L."/>
            <person name="Deyonke A.M."/>
            <person name="Papanicolaou A."/>
            <person name="Micinski S."/>
            <person name="Westbrook J."/>
            <person name="Gould F."/>
        </authorList>
    </citation>
    <scope>NUCLEOTIDE SEQUENCE [LARGE SCALE GENOMIC DNA]</scope>
    <source>
        <strain evidence="2">HvINT-</strain>
        <tissue evidence="2">Whole body</tissue>
    </source>
</reference>
<accession>A0A2A4IXC8</accession>
<sequence>MVVIREGGSPRLPPVGGRHVQKQRDRDRTPLSVTLMADVYECLQVAWVPHRTVWRNICSTPTYMPHTVPLFCFIARLHEFSDLMGHYDLIDIEFSQVHDEDPPMVRIIEETLSGDEDEDSLSWPLVVHLSEKEAIRLKTFLEETPQAVTIIQQDSLILIPQQSDVIEEPERATYLQTIPK</sequence>
<comment type="caution">
    <text evidence="2">The sequence shown here is derived from an EMBL/GenBank/DDBJ whole genome shotgun (WGS) entry which is preliminary data.</text>
</comment>
<evidence type="ECO:0000256" key="1">
    <source>
        <dbReference type="SAM" id="MobiDB-lite"/>
    </source>
</evidence>
<dbReference type="AlphaFoldDB" id="A0A2A4IXC8"/>
<feature type="region of interest" description="Disordered" evidence="1">
    <location>
        <begin position="1"/>
        <end position="26"/>
    </location>
</feature>
<name>A0A2A4IXC8_HELVI</name>
<protein>
    <submittedName>
        <fullName evidence="2">Uncharacterized protein</fullName>
    </submittedName>
</protein>
<organism evidence="2">
    <name type="scientific">Heliothis virescens</name>
    <name type="common">Tobacco budworm moth</name>
    <dbReference type="NCBI Taxonomy" id="7102"/>
    <lineage>
        <taxon>Eukaryota</taxon>
        <taxon>Metazoa</taxon>
        <taxon>Ecdysozoa</taxon>
        <taxon>Arthropoda</taxon>
        <taxon>Hexapoda</taxon>
        <taxon>Insecta</taxon>
        <taxon>Pterygota</taxon>
        <taxon>Neoptera</taxon>
        <taxon>Endopterygota</taxon>
        <taxon>Lepidoptera</taxon>
        <taxon>Glossata</taxon>
        <taxon>Ditrysia</taxon>
        <taxon>Noctuoidea</taxon>
        <taxon>Noctuidae</taxon>
        <taxon>Heliothinae</taxon>
        <taxon>Heliothis</taxon>
    </lineage>
</organism>